<comment type="similarity">
    <text evidence="3">Belongs to the PP2C family.</text>
</comment>
<feature type="domain" description="PPM-type phosphatase" evidence="6">
    <location>
        <begin position="1"/>
        <end position="145"/>
    </location>
</feature>
<accession>A0ABN9VYV9</accession>
<dbReference type="CDD" id="cd00143">
    <property type="entry name" value="PP2Cc"/>
    <property type="match status" value="1"/>
</dbReference>
<protein>
    <recommendedName>
        <fullName evidence="4">protein-serine/threonine phosphatase</fullName>
        <ecNumber evidence="4">3.1.3.16</ecNumber>
    </recommendedName>
</protein>
<dbReference type="PANTHER" id="PTHR13832:SF565">
    <property type="entry name" value="AT28366P-RELATED"/>
    <property type="match status" value="1"/>
</dbReference>
<organism evidence="7 8">
    <name type="scientific">Prorocentrum cordatum</name>
    <dbReference type="NCBI Taxonomy" id="2364126"/>
    <lineage>
        <taxon>Eukaryota</taxon>
        <taxon>Sar</taxon>
        <taxon>Alveolata</taxon>
        <taxon>Dinophyceae</taxon>
        <taxon>Prorocentrales</taxon>
        <taxon>Prorocentraceae</taxon>
        <taxon>Prorocentrum</taxon>
    </lineage>
</organism>
<keyword evidence="8" id="KW-1185">Reference proteome</keyword>
<reference evidence="7" key="1">
    <citation type="submission" date="2023-10" db="EMBL/GenBank/DDBJ databases">
        <authorList>
            <person name="Chen Y."/>
            <person name="Shah S."/>
            <person name="Dougan E. K."/>
            <person name="Thang M."/>
            <person name="Chan C."/>
        </authorList>
    </citation>
    <scope>NUCLEOTIDE SEQUENCE [LARGE SCALE GENOMIC DNA]</scope>
</reference>
<sequence>GDCRAALIPLHMPDAAPNGKMAAASAPKVARLVWMSKDHKASSPDEYKRITELGGFVNDGRVEGLEPSRTLGDFDVKMKVKKGVISIVPEVRCQEVSDGTSPGQAILVCATDGVWDVISGQDVCDLIHARKDGEGCIEDQEHRVG</sequence>
<feature type="non-terminal residue" evidence="7">
    <location>
        <position position="1"/>
    </location>
</feature>
<evidence type="ECO:0000256" key="1">
    <source>
        <dbReference type="ARBA" id="ARBA00001936"/>
    </source>
</evidence>
<evidence type="ECO:0000256" key="2">
    <source>
        <dbReference type="ARBA" id="ARBA00001946"/>
    </source>
</evidence>
<keyword evidence="5" id="KW-0464">Manganese</keyword>
<proteinExistence type="inferred from homology"/>
<dbReference type="Pfam" id="PF00481">
    <property type="entry name" value="PP2C"/>
    <property type="match status" value="1"/>
</dbReference>
<dbReference type="Proteomes" id="UP001189429">
    <property type="component" value="Unassembled WGS sequence"/>
</dbReference>
<evidence type="ECO:0000259" key="6">
    <source>
        <dbReference type="PROSITE" id="PS51746"/>
    </source>
</evidence>
<dbReference type="InterPro" id="IPR001932">
    <property type="entry name" value="PPM-type_phosphatase-like_dom"/>
</dbReference>
<evidence type="ECO:0000256" key="3">
    <source>
        <dbReference type="ARBA" id="ARBA00006702"/>
    </source>
</evidence>
<evidence type="ECO:0000313" key="8">
    <source>
        <dbReference type="Proteomes" id="UP001189429"/>
    </source>
</evidence>
<dbReference type="InterPro" id="IPR036457">
    <property type="entry name" value="PPM-type-like_dom_sf"/>
</dbReference>
<comment type="caution">
    <text evidence="7">The sequence shown here is derived from an EMBL/GenBank/DDBJ whole genome shotgun (WGS) entry which is preliminary data.</text>
</comment>
<dbReference type="EC" id="3.1.3.16" evidence="4"/>
<dbReference type="PANTHER" id="PTHR13832">
    <property type="entry name" value="PROTEIN PHOSPHATASE 2C"/>
    <property type="match status" value="1"/>
</dbReference>
<dbReference type="Gene3D" id="3.60.40.10">
    <property type="entry name" value="PPM-type phosphatase domain"/>
    <property type="match status" value="1"/>
</dbReference>
<gene>
    <name evidence="7" type="ORF">PCOR1329_LOCUS61750</name>
</gene>
<comment type="cofactor">
    <cofactor evidence="2">
        <name>Mg(2+)</name>
        <dbReference type="ChEBI" id="CHEBI:18420"/>
    </cofactor>
</comment>
<evidence type="ECO:0000256" key="5">
    <source>
        <dbReference type="ARBA" id="ARBA00023211"/>
    </source>
</evidence>
<evidence type="ECO:0000256" key="4">
    <source>
        <dbReference type="ARBA" id="ARBA00013081"/>
    </source>
</evidence>
<dbReference type="EMBL" id="CAUYUJ010017777">
    <property type="protein sequence ID" value="CAK0877794.1"/>
    <property type="molecule type" value="Genomic_DNA"/>
</dbReference>
<dbReference type="PROSITE" id="PS51746">
    <property type="entry name" value="PPM_2"/>
    <property type="match status" value="1"/>
</dbReference>
<dbReference type="SUPFAM" id="SSF81606">
    <property type="entry name" value="PP2C-like"/>
    <property type="match status" value="1"/>
</dbReference>
<name>A0ABN9VYV9_9DINO</name>
<evidence type="ECO:0000313" key="7">
    <source>
        <dbReference type="EMBL" id="CAK0877794.1"/>
    </source>
</evidence>
<dbReference type="InterPro" id="IPR015655">
    <property type="entry name" value="PP2C"/>
</dbReference>
<comment type="cofactor">
    <cofactor evidence="1">
        <name>Mn(2+)</name>
        <dbReference type="ChEBI" id="CHEBI:29035"/>
    </cofactor>
</comment>